<reference evidence="1 2" key="1">
    <citation type="journal article" date="2019" name="Int. J. Syst. Evol. Microbiol.">
        <title>The Global Catalogue of Microorganisms (GCM) 10K type strain sequencing project: providing services to taxonomists for standard genome sequencing and annotation.</title>
        <authorList>
            <consortium name="The Broad Institute Genomics Platform"/>
            <consortium name="The Broad Institute Genome Sequencing Center for Infectious Disease"/>
            <person name="Wu L."/>
            <person name="Ma J."/>
        </authorList>
    </citation>
    <scope>NUCLEOTIDE SEQUENCE [LARGE SCALE GENOMIC DNA]</scope>
    <source>
        <strain evidence="1 2">JCM 15974</strain>
    </source>
</reference>
<dbReference type="Proteomes" id="UP001501758">
    <property type="component" value="Unassembled WGS sequence"/>
</dbReference>
<gene>
    <name evidence="1" type="ORF">GCM10009430_27980</name>
</gene>
<dbReference type="RefSeq" id="WP_343912914.1">
    <property type="nucleotide sequence ID" value="NZ_BAAAGE010000002.1"/>
</dbReference>
<name>A0ABN1IYI8_9FLAO</name>
<protein>
    <submittedName>
        <fullName evidence="1">Uncharacterized protein</fullName>
    </submittedName>
</protein>
<dbReference type="EMBL" id="BAAAGE010000002">
    <property type="protein sequence ID" value="GAA0723956.1"/>
    <property type="molecule type" value="Genomic_DNA"/>
</dbReference>
<proteinExistence type="predicted"/>
<accession>A0ABN1IYI8</accession>
<keyword evidence="2" id="KW-1185">Reference proteome</keyword>
<evidence type="ECO:0000313" key="1">
    <source>
        <dbReference type="EMBL" id="GAA0723956.1"/>
    </source>
</evidence>
<sequence length="326" mass="37742">MAKLDIGTGIIEDNQKKVGSFNYNPIGVANTYGVILVFEDDKKKKLQIHYEIDVICIDETDNNHFEFEVYKHQVFINEKAPDILIDELSDRCGKVLYPLRLKVNRQGKAVSVLNQNEILERWKTEEQNIKQSYKGKEIDLLLKNMDLIINNESQLTDLIIRRDWFISLFFSSVYGIEEISKKQKQQLLPFIPYAPSVPFQIKNNIGNHKHKENDVVIKVKGKCIDNRSEKDILRGNLISIDKNKKVVKGSIDLKYQIYKNSLIADAITGVCLLEFPSGKFKKTTVEMYSLKNKTPLSSSKRAALFEIEEDKEVPKKKKKRFFFFGK</sequence>
<evidence type="ECO:0000313" key="2">
    <source>
        <dbReference type="Proteomes" id="UP001501758"/>
    </source>
</evidence>
<organism evidence="1 2">
    <name type="scientific">Aquimarina litoralis</name>
    <dbReference type="NCBI Taxonomy" id="584605"/>
    <lineage>
        <taxon>Bacteria</taxon>
        <taxon>Pseudomonadati</taxon>
        <taxon>Bacteroidota</taxon>
        <taxon>Flavobacteriia</taxon>
        <taxon>Flavobacteriales</taxon>
        <taxon>Flavobacteriaceae</taxon>
        <taxon>Aquimarina</taxon>
    </lineage>
</organism>
<comment type="caution">
    <text evidence="1">The sequence shown here is derived from an EMBL/GenBank/DDBJ whole genome shotgun (WGS) entry which is preliminary data.</text>
</comment>